<gene>
    <name evidence="1" type="ORF">niasHT_037424</name>
</gene>
<accession>A0ABD2J715</accession>
<organism evidence="1 2">
    <name type="scientific">Heterodera trifolii</name>
    <dbReference type="NCBI Taxonomy" id="157864"/>
    <lineage>
        <taxon>Eukaryota</taxon>
        <taxon>Metazoa</taxon>
        <taxon>Ecdysozoa</taxon>
        <taxon>Nematoda</taxon>
        <taxon>Chromadorea</taxon>
        <taxon>Rhabditida</taxon>
        <taxon>Tylenchina</taxon>
        <taxon>Tylenchomorpha</taxon>
        <taxon>Tylenchoidea</taxon>
        <taxon>Heteroderidae</taxon>
        <taxon>Heteroderinae</taxon>
        <taxon>Heterodera</taxon>
    </lineage>
</organism>
<keyword evidence="2" id="KW-1185">Reference proteome</keyword>
<evidence type="ECO:0000313" key="2">
    <source>
        <dbReference type="Proteomes" id="UP001620626"/>
    </source>
</evidence>
<comment type="caution">
    <text evidence="1">The sequence shown here is derived from an EMBL/GenBank/DDBJ whole genome shotgun (WGS) entry which is preliminary data.</text>
</comment>
<dbReference type="AlphaFoldDB" id="A0ABD2J715"/>
<dbReference type="EMBL" id="JBICBT010001056">
    <property type="protein sequence ID" value="KAL3085683.1"/>
    <property type="molecule type" value="Genomic_DNA"/>
</dbReference>
<sequence>MAHKLDYIHETLDEQNKRLNERENCNAKEKCKHCGGVFLCVPVVETWMQFTGCCRPGHLMECCLTTTSTTTTTTTTTTTITTTTTTDEFLRCKKATFESNPAGNIYNEQEDKACSLAERHCYVLNCTTSKTNSMDLEFSFFTKWGCADNKSNEDPFNNPKGLLDKNESVLVIEQICAHKFGASNLSMSNAELIVPVPAKSCKRAYLSKSLSFNESSDKTCGLSQRFCYVLNCSIFEENHANIATEWGCADREYDTDDFIQGKGRDFAKAYIGTIPNNSLCVSTVVRGSTDGIIMLAPTAPKKCKIGRVAFGNKTSNGECGPDTNACYFISCKDRKDPKRNVKEWGCTSNLELSCAQKKVELGFESTPKECECHGGFAKSGK</sequence>
<evidence type="ECO:0000313" key="1">
    <source>
        <dbReference type="EMBL" id="KAL3085683.1"/>
    </source>
</evidence>
<dbReference type="Proteomes" id="UP001620626">
    <property type="component" value="Unassembled WGS sequence"/>
</dbReference>
<protein>
    <submittedName>
        <fullName evidence="1">Uncharacterized protein</fullName>
    </submittedName>
</protein>
<proteinExistence type="predicted"/>
<name>A0ABD2J715_9BILA</name>
<reference evidence="1 2" key="1">
    <citation type="submission" date="2024-10" db="EMBL/GenBank/DDBJ databases">
        <authorList>
            <person name="Kim D."/>
        </authorList>
    </citation>
    <scope>NUCLEOTIDE SEQUENCE [LARGE SCALE GENOMIC DNA]</scope>
    <source>
        <strain evidence="1">BH-2024</strain>
    </source>
</reference>